<keyword evidence="2" id="KW-0472">Membrane</keyword>
<dbReference type="EMBL" id="LT629765">
    <property type="protein sequence ID" value="SDR85082.1"/>
    <property type="molecule type" value="Genomic_DNA"/>
</dbReference>
<accession>A0A1H1MER1</accession>
<keyword evidence="2" id="KW-1133">Transmembrane helix</keyword>
<proteinExistence type="predicted"/>
<dbReference type="AlphaFoldDB" id="A0A1H1MER1"/>
<dbReference type="PIRSF" id="PIRSF021697">
    <property type="entry name" value="UCP021697"/>
    <property type="match status" value="1"/>
</dbReference>
<reference evidence="3 4" key="1">
    <citation type="submission" date="2016-10" db="EMBL/GenBank/DDBJ databases">
        <authorList>
            <person name="de Groot N.N."/>
        </authorList>
    </citation>
    <scope>NUCLEOTIDE SEQUENCE [LARGE SCALE GENOMIC DNA]</scope>
    <source>
        <strain evidence="3 4">DSM 45434</strain>
    </source>
</reference>
<evidence type="ECO:0000256" key="2">
    <source>
        <dbReference type="SAM" id="Phobius"/>
    </source>
</evidence>
<sequence>MANSERKQPDVTPEMTEMTELSEEDFYGRYPGEKLGLPEDGPGAQASVARRMGAVAIDWVICWIAAGIITANTSALGDIATVTLLLWVALGILSGWLLARTPGMAVLGMGVARLDDPTKRVGFLRAVLRTVFTMFVLPAALVDANGRGMHDRATGTTVIRA</sequence>
<feature type="transmembrane region" description="Helical" evidence="2">
    <location>
        <begin position="123"/>
        <end position="142"/>
    </location>
</feature>
<dbReference type="Proteomes" id="UP000182237">
    <property type="component" value="Chromosome I"/>
</dbReference>
<dbReference type="PANTHER" id="PTHR36115">
    <property type="entry name" value="PROLINE-RICH ANTIGEN HOMOLOG-RELATED"/>
    <property type="match status" value="1"/>
</dbReference>
<evidence type="ECO:0000313" key="3">
    <source>
        <dbReference type="EMBL" id="SDR85082.1"/>
    </source>
</evidence>
<evidence type="ECO:0000313" key="4">
    <source>
        <dbReference type="Proteomes" id="UP000182237"/>
    </source>
</evidence>
<name>A0A1H1MER1_9CORY</name>
<protein>
    <submittedName>
        <fullName evidence="3">RDD family protein</fullName>
    </submittedName>
</protein>
<organism evidence="3 4">
    <name type="scientific">Corynebacterium timonense</name>
    <dbReference type="NCBI Taxonomy" id="441500"/>
    <lineage>
        <taxon>Bacteria</taxon>
        <taxon>Bacillati</taxon>
        <taxon>Actinomycetota</taxon>
        <taxon>Actinomycetes</taxon>
        <taxon>Mycobacteriales</taxon>
        <taxon>Corynebacteriaceae</taxon>
        <taxon>Corynebacterium</taxon>
    </lineage>
</organism>
<dbReference type="eggNOG" id="COG1714">
    <property type="taxonomic scope" value="Bacteria"/>
</dbReference>
<keyword evidence="2" id="KW-0812">Transmembrane</keyword>
<dbReference type="InterPro" id="IPR051791">
    <property type="entry name" value="Pra-immunoreactive"/>
</dbReference>
<gene>
    <name evidence="3" type="ORF">SAMN04488539_0507</name>
</gene>
<dbReference type="STRING" id="1203190.GCA_000312345_00269"/>
<keyword evidence="4" id="KW-1185">Reference proteome</keyword>
<evidence type="ECO:0000256" key="1">
    <source>
        <dbReference type="SAM" id="MobiDB-lite"/>
    </source>
</evidence>
<feature type="region of interest" description="Disordered" evidence="1">
    <location>
        <begin position="1"/>
        <end position="23"/>
    </location>
</feature>
<dbReference type="InterPro" id="IPR016795">
    <property type="entry name" value="UCP021697"/>
</dbReference>
<feature type="transmembrane region" description="Helical" evidence="2">
    <location>
        <begin position="79"/>
        <end position="99"/>
    </location>
</feature>
<dbReference type="OrthoDB" id="5187110at2"/>
<dbReference type="PANTHER" id="PTHR36115:SF6">
    <property type="entry name" value="PROLINE-RICH ANTIGEN HOMOLOG"/>
    <property type="match status" value="1"/>
</dbReference>
<feature type="transmembrane region" description="Helical" evidence="2">
    <location>
        <begin position="55"/>
        <end position="73"/>
    </location>
</feature>